<dbReference type="PANTHER" id="PTHR43157:SF31">
    <property type="entry name" value="PHOSPHATIDYLINOSITOL-GLYCAN BIOSYNTHESIS CLASS F PROTEIN"/>
    <property type="match status" value="1"/>
</dbReference>
<dbReference type="AlphaFoldDB" id="A0A319DAM9"/>
<evidence type="ECO:0000313" key="4">
    <source>
        <dbReference type="Proteomes" id="UP000247810"/>
    </source>
</evidence>
<dbReference type="InterPro" id="IPR002347">
    <property type="entry name" value="SDR_fam"/>
</dbReference>
<comment type="similarity">
    <text evidence="1">Belongs to the short-chain dehydrogenases/reductases (SDR) family.</text>
</comment>
<dbReference type="Proteomes" id="UP000247810">
    <property type="component" value="Unassembled WGS sequence"/>
</dbReference>
<evidence type="ECO:0000313" key="3">
    <source>
        <dbReference type="EMBL" id="PYH94455.1"/>
    </source>
</evidence>
<dbReference type="Gene3D" id="3.40.50.720">
    <property type="entry name" value="NAD(P)-binding Rossmann-like Domain"/>
    <property type="match status" value="1"/>
</dbReference>
<gene>
    <name evidence="3" type="ORF">BO71DRAFT_450042</name>
</gene>
<keyword evidence="2" id="KW-0560">Oxidoreductase</keyword>
<sequence length="328" mass="36000">MPSLSDFVHTQFLLRIPQPSVSFAGKTVIVTGGNGGLGKQIVTYFVRLGAAKVILACRSQARGDKAKAEIESITKCRLDVIDVMEVDIESPSSISTFVDEVNELDRVDVFVNNAGMRTAKHQLVYGTERTLGVNMIGTFLLALQIIPLMKSTAKRYKTTPVMTFVASALYDVAKYPENPGDDIFAWYAEESHMNHMNQYNLSKLLQIYGAIKLCQILDPENTEDPNPIVINSVDPSFCKTGLSGELSGVAKGAFKVFEAIAANSAEEGSRLVVQAAAAGRETHGLYLRAGKVQKYAPIALDEERTTHVWETLSKRLEKVQPGIMRNIE</sequence>
<dbReference type="GO" id="GO:0016491">
    <property type="term" value="F:oxidoreductase activity"/>
    <property type="evidence" value="ECO:0007669"/>
    <property type="project" value="UniProtKB-KW"/>
</dbReference>
<dbReference type="Pfam" id="PF00106">
    <property type="entry name" value="adh_short"/>
    <property type="match status" value="1"/>
</dbReference>
<dbReference type="InterPro" id="IPR036291">
    <property type="entry name" value="NAD(P)-bd_dom_sf"/>
</dbReference>
<organism evidence="3 4">
    <name type="scientific">Aspergillus ellipticus CBS 707.79</name>
    <dbReference type="NCBI Taxonomy" id="1448320"/>
    <lineage>
        <taxon>Eukaryota</taxon>
        <taxon>Fungi</taxon>
        <taxon>Dikarya</taxon>
        <taxon>Ascomycota</taxon>
        <taxon>Pezizomycotina</taxon>
        <taxon>Eurotiomycetes</taxon>
        <taxon>Eurotiomycetidae</taxon>
        <taxon>Eurotiales</taxon>
        <taxon>Aspergillaceae</taxon>
        <taxon>Aspergillus</taxon>
        <taxon>Aspergillus subgen. Circumdati</taxon>
    </lineage>
</organism>
<dbReference type="EMBL" id="KZ825870">
    <property type="protein sequence ID" value="PYH94455.1"/>
    <property type="molecule type" value="Genomic_DNA"/>
</dbReference>
<name>A0A319DAM9_9EURO</name>
<dbReference type="STRING" id="1448320.A0A319DAM9"/>
<keyword evidence="4" id="KW-1185">Reference proteome</keyword>
<evidence type="ECO:0000256" key="2">
    <source>
        <dbReference type="ARBA" id="ARBA00023002"/>
    </source>
</evidence>
<dbReference type="VEuPathDB" id="FungiDB:BO71DRAFT_450042"/>
<proteinExistence type="inferred from homology"/>
<protein>
    <submittedName>
        <fullName evidence="3">NAD(P)-binding protein</fullName>
    </submittedName>
</protein>
<dbReference type="OrthoDB" id="542013at2759"/>
<accession>A0A319DAM9</accession>
<reference evidence="3 4" key="1">
    <citation type="submission" date="2018-02" db="EMBL/GenBank/DDBJ databases">
        <title>The genomes of Aspergillus section Nigri reveals drivers in fungal speciation.</title>
        <authorList>
            <consortium name="DOE Joint Genome Institute"/>
            <person name="Vesth T.C."/>
            <person name="Nybo J."/>
            <person name="Theobald S."/>
            <person name="Brandl J."/>
            <person name="Frisvad J.C."/>
            <person name="Nielsen K.F."/>
            <person name="Lyhne E.K."/>
            <person name="Kogle M.E."/>
            <person name="Kuo A."/>
            <person name="Riley R."/>
            <person name="Clum A."/>
            <person name="Nolan M."/>
            <person name="Lipzen A."/>
            <person name="Salamov A."/>
            <person name="Henrissat B."/>
            <person name="Wiebenga A."/>
            <person name="De vries R.P."/>
            <person name="Grigoriev I.V."/>
            <person name="Mortensen U.H."/>
            <person name="Andersen M.R."/>
            <person name="Baker S.E."/>
        </authorList>
    </citation>
    <scope>NUCLEOTIDE SEQUENCE [LARGE SCALE GENOMIC DNA]</scope>
    <source>
        <strain evidence="3 4">CBS 707.79</strain>
    </source>
</reference>
<dbReference type="SUPFAM" id="SSF51735">
    <property type="entry name" value="NAD(P)-binding Rossmann-fold domains"/>
    <property type="match status" value="1"/>
</dbReference>
<evidence type="ECO:0000256" key="1">
    <source>
        <dbReference type="ARBA" id="ARBA00006484"/>
    </source>
</evidence>
<dbReference type="PRINTS" id="PR00081">
    <property type="entry name" value="GDHRDH"/>
</dbReference>
<dbReference type="PANTHER" id="PTHR43157">
    <property type="entry name" value="PHOSPHATIDYLINOSITOL-GLYCAN BIOSYNTHESIS CLASS F PROTEIN-RELATED"/>
    <property type="match status" value="1"/>
</dbReference>